<organism evidence="2 3">
    <name type="scientific">Candidatus Alloenteromonas pullistercoris</name>
    <dbReference type="NCBI Taxonomy" id="2840785"/>
    <lineage>
        <taxon>Bacteria</taxon>
        <taxon>Bacillati</taxon>
        <taxon>Bacillota</taxon>
        <taxon>Bacillota incertae sedis</taxon>
        <taxon>Candidatus Alloenteromonas</taxon>
    </lineage>
</organism>
<evidence type="ECO:0000313" key="3">
    <source>
        <dbReference type="Proteomes" id="UP000823634"/>
    </source>
</evidence>
<dbReference type="SUPFAM" id="SSF56112">
    <property type="entry name" value="Protein kinase-like (PK-like)"/>
    <property type="match status" value="1"/>
</dbReference>
<evidence type="ECO:0000313" key="2">
    <source>
        <dbReference type="EMBL" id="MBO8425866.1"/>
    </source>
</evidence>
<proteinExistence type="predicted"/>
<protein>
    <submittedName>
        <fullName evidence="2">Phosphotransferase</fullName>
    </submittedName>
</protein>
<dbReference type="Gene3D" id="3.90.1200.10">
    <property type="match status" value="1"/>
</dbReference>
<evidence type="ECO:0000259" key="1">
    <source>
        <dbReference type="Pfam" id="PF01636"/>
    </source>
</evidence>
<gene>
    <name evidence="2" type="ORF">IAC61_00915</name>
</gene>
<name>A0A9D9DGB0_9FIRM</name>
<dbReference type="EMBL" id="JADINA010000007">
    <property type="protein sequence ID" value="MBO8425866.1"/>
    <property type="molecule type" value="Genomic_DNA"/>
</dbReference>
<dbReference type="InterPro" id="IPR011009">
    <property type="entry name" value="Kinase-like_dom_sf"/>
</dbReference>
<dbReference type="Proteomes" id="UP000823634">
    <property type="component" value="Unassembled WGS sequence"/>
</dbReference>
<dbReference type="InterPro" id="IPR002575">
    <property type="entry name" value="Aminoglycoside_PTrfase"/>
</dbReference>
<dbReference type="Pfam" id="PF01636">
    <property type="entry name" value="APH"/>
    <property type="match status" value="1"/>
</dbReference>
<reference evidence="2" key="2">
    <citation type="journal article" date="2021" name="PeerJ">
        <title>Extensive microbial diversity within the chicken gut microbiome revealed by metagenomics and culture.</title>
        <authorList>
            <person name="Gilroy R."/>
            <person name="Ravi A."/>
            <person name="Getino M."/>
            <person name="Pursley I."/>
            <person name="Horton D.L."/>
            <person name="Alikhan N.F."/>
            <person name="Baker D."/>
            <person name="Gharbi K."/>
            <person name="Hall N."/>
            <person name="Watson M."/>
            <person name="Adriaenssens E.M."/>
            <person name="Foster-Nyarko E."/>
            <person name="Jarju S."/>
            <person name="Secka A."/>
            <person name="Antonio M."/>
            <person name="Oren A."/>
            <person name="Chaudhuri R.R."/>
            <person name="La Ragione R."/>
            <person name="Hildebrand F."/>
            <person name="Pallen M.J."/>
        </authorList>
    </citation>
    <scope>NUCLEOTIDE SEQUENCE</scope>
    <source>
        <strain evidence="2">17113</strain>
    </source>
</reference>
<feature type="domain" description="Aminoglycoside phosphotransferase" evidence="1">
    <location>
        <begin position="143"/>
        <end position="219"/>
    </location>
</feature>
<comment type="caution">
    <text evidence="2">The sequence shown here is derived from an EMBL/GenBank/DDBJ whole genome shotgun (WGS) entry which is preliminary data.</text>
</comment>
<dbReference type="AlphaFoldDB" id="A0A9D9DGB0"/>
<accession>A0A9D9DGB0</accession>
<sequence length="265" mass="30395">MSPLEQAKEIAASLGEKGDRLEEAKNGKSNHSFFTPTLFIRIKRPHRVDIALDPPEREKRVLSSIDENIAPRLIMFNDNGDKAEERIIGESPKRFDEETLRKIEKPISSLHSRRFEKSFVPSLRLSHYRSRCSGIREFETSAAKRFLVEALAEIESFPYCLSHNDLWAGNIIIGSQGARLLDFEFAGGAPSVFDWLSLIEENDVSEDIAKRFLSSFGDGERLYRLSFALDAIWGYWAKARYEDEGDGEMLSIEQAKIERFKRLFQ</sequence>
<reference evidence="2" key="1">
    <citation type="submission" date="2020-10" db="EMBL/GenBank/DDBJ databases">
        <authorList>
            <person name="Gilroy R."/>
        </authorList>
    </citation>
    <scope>NUCLEOTIDE SEQUENCE</scope>
    <source>
        <strain evidence="2">17113</strain>
    </source>
</reference>